<reference evidence="3" key="1">
    <citation type="submission" date="2015-09" db="EMBL/GenBank/DDBJ databases">
        <authorList>
            <consortium name="Pathogen Informatics"/>
        </authorList>
    </citation>
    <scope>NUCLEOTIDE SEQUENCE [LARGE SCALE GENOMIC DNA]</scope>
    <source>
        <strain evidence="3">Lake Konstanz</strain>
    </source>
</reference>
<keyword evidence="3" id="KW-1185">Reference proteome</keyword>
<proteinExistence type="predicted"/>
<organism evidence="2 3">
    <name type="scientific">Bodo saltans</name>
    <name type="common">Flagellated protozoan</name>
    <dbReference type="NCBI Taxonomy" id="75058"/>
    <lineage>
        <taxon>Eukaryota</taxon>
        <taxon>Discoba</taxon>
        <taxon>Euglenozoa</taxon>
        <taxon>Kinetoplastea</taxon>
        <taxon>Metakinetoplastina</taxon>
        <taxon>Eubodonida</taxon>
        <taxon>Bodonidae</taxon>
        <taxon>Bodo</taxon>
    </lineage>
</organism>
<feature type="region of interest" description="Disordered" evidence="1">
    <location>
        <begin position="20"/>
        <end position="60"/>
    </location>
</feature>
<dbReference type="Proteomes" id="UP000051952">
    <property type="component" value="Unassembled WGS sequence"/>
</dbReference>
<feature type="compositionally biased region" description="Polar residues" evidence="1">
    <location>
        <begin position="92"/>
        <end position="109"/>
    </location>
</feature>
<gene>
    <name evidence="2" type="ORF">BSAL_90850</name>
</gene>
<sequence length="203" mass="21205">MWEEGVPAMRSSTLSTTIIPAPTTTSATNTPHHITRSRTATSSSTIVSATRGATSSSSTYSSQNALTTRFIVTSSASATSQPSISTSHSPQASISFGSSQQSRTPTITPAFSHRPQHKPTRSLWWLQLLRVALDVVRQCKRTSLAPTSTHAATMTEPLPHSQTHLSSLSQSVAIILNAVTLDAPPAIQAAAYASVAGAVVGGP</sequence>
<dbReference type="AlphaFoldDB" id="A0A0S4J3B4"/>
<name>A0A0S4J3B4_BODSA</name>
<feature type="compositionally biased region" description="Low complexity" evidence="1">
    <location>
        <begin position="80"/>
        <end position="91"/>
    </location>
</feature>
<protein>
    <submittedName>
        <fullName evidence="2">Uncharacterized protein</fullName>
    </submittedName>
</protein>
<dbReference type="EMBL" id="CYKH01001199">
    <property type="protein sequence ID" value="CUG85832.1"/>
    <property type="molecule type" value="Genomic_DNA"/>
</dbReference>
<evidence type="ECO:0000256" key="1">
    <source>
        <dbReference type="SAM" id="MobiDB-lite"/>
    </source>
</evidence>
<feature type="region of interest" description="Disordered" evidence="1">
    <location>
        <begin position="80"/>
        <end position="115"/>
    </location>
</feature>
<dbReference type="VEuPathDB" id="TriTrypDB:BSAL_90850"/>
<evidence type="ECO:0000313" key="2">
    <source>
        <dbReference type="EMBL" id="CUG85832.1"/>
    </source>
</evidence>
<evidence type="ECO:0000313" key="3">
    <source>
        <dbReference type="Proteomes" id="UP000051952"/>
    </source>
</evidence>
<accession>A0A0S4J3B4</accession>